<evidence type="ECO:0000256" key="2">
    <source>
        <dbReference type="SAM" id="SignalP"/>
    </source>
</evidence>
<feature type="region of interest" description="Disordered" evidence="1">
    <location>
        <begin position="47"/>
        <end position="154"/>
    </location>
</feature>
<reference evidence="3 4" key="1">
    <citation type="submission" date="2018-11" db="EMBL/GenBank/DDBJ databases">
        <authorList>
            <person name="Lopez-Roques C."/>
            <person name="Donnadieu C."/>
            <person name="Bouchez O."/>
            <person name="Klopp C."/>
            <person name="Cabau C."/>
            <person name="Zahm M."/>
        </authorList>
    </citation>
    <scope>NUCLEOTIDE SEQUENCE [LARGE SCALE GENOMIC DNA]</scope>
    <source>
        <strain evidence="3">RS831</strain>
        <tissue evidence="3">Whole body</tissue>
    </source>
</reference>
<dbReference type="AlphaFoldDB" id="A0A437CAP9"/>
<gene>
    <name evidence="3" type="ORF">OJAV_G00188600</name>
</gene>
<protein>
    <submittedName>
        <fullName evidence="3">Uncharacterized protein</fullName>
    </submittedName>
</protein>
<feature type="signal peptide" evidence="2">
    <location>
        <begin position="1"/>
        <end position="35"/>
    </location>
</feature>
<evidence type="ECO:0000256" key="1">
    <source>
        <dbReference type="SAM" id="MobiDB-lite"/>
    </source>
</evidence>
<feature type="chain" id="PRO_5019249502" evidence="2">
    <location>
        <begin position="36"/>
        <end position="154"/>
    </location>
</feature>
<feature type="compositionally biased region" description="Polar residues" evidence="1">
    <location>
        <begin position="106"/>
        <end position="115"/>
    </location>
</feature>
<keyword evidence="4" id="KW-1185">Reference proteome</keyword>
<dbReference type="EMBL" id="CM012455">
    <property type="protein sequence ID" value="RVE59453.1"/>
    <property type="molecule type" value="Genomic_DNA"/>
</dbReference>
<reference evidence="3 4" key="2">
    <citation type="submission" date="2019-01" db="EMBL/GenBank/DDBJ databases">
        <title>A chromosome length genome reference of the Java medaka (oryzias javanicus).</title>
        <authorList>
            <person name="Herpin A."/>
            <person name="Takehana Y."/>
            <person name="Naruse K."/>
            <person name="Ansai S."/>
            <person name="Kawaguchi M."/>
        </authorList>
    </citation>
    <scope>NUCLEOTIDE SEQUENCE [LARGE SCALE GENOMIC DNA]</scope>
    <source>
        <strain evidence="3">RS831</strain>
        <tissue evidence="3">Whole body</tissue>
    </source>
</reference>
<organism evidence="3 4">
    <name type="scientific">Oryzias javanicus</name>
    <name type="common">Javanese ricefish</name>
    <name type="synonym">Aplocheilus javanicus</name>
    <dbReference type="NCBI Taxonomy" id="123683"/>
    <lineage>
        <taxon>Eukaryota</taxon>
        <taxon>Metazoa</taxon>
        <taxon>Chordata</taxon>
        <taxon>Craniata</taxon>
        <taxon>Vertebrata</taxon>
        <taxon>Euteleostomi</taxon>
        <taxon>Actinopterygii</taxon>
        <taxon>Neopterygii</taxon>
        <taxon>Teleostei</taxon>
        <taxon>Neoteleostei</taxon>
        <taxon>Acanthomorphata</taxon>
        <taxon>Ovalentaria</taxon>
        <taxon>Atherinomorphae</taxon>
        <taxon>Beloniformes</taxon>
        <taxon>Adrianichthyidae</taxon>
        <taxon>Oryziinae</taxon>
        <taxon>Oryzias</taxon>
    </lineage>
</organism>
<evidence type="ECO:0000313" key="3">
    <source>
        <dbReference type="EMBL" id="RVE59453.1"/>
    </source>
</evidence>
<keyword evidence="2" id="KW-0732">Signal</keyword>
<sequence length="154" mass="16668">MKGAWRGGGRSRARRGRSLTPQLLRLVTFLQNTAAARFAAGRIQHLCAPHRRTHRPPSPDGEQPVTPESRRWPAAPVRTGARARALTGQPDPERKDKSAEFPQRYLSGSGSTTSAGDRAPHAARLSGGKLRCVSAARTDTMRASLPDLKRSAAD</sequence>
<accession>A0A437CAP9</accession>
<proteinExistence type="predicted"/>
<dbReference type="Proteomes" id="UP000283210">
    <property type="component" value="Chromosome 19"/>
</dbReference>
<evidence type="ECO:0000313" key="4">
    <source>
        <dbReference type="Proteomes" id="UP000283210"/>
    </source>
</evidence>
<name>A0A437CAP9_ORYJA</name>